<dbReference type="Gene3D" id="2.60.40.1120">
    <property type="entry name" value="Carboxypeptidase-like, regulatory domain"/>
    <property type="match status" value="1"/>
</dbReference>
<evidence type="ECO:0000256" key="3">
    <source>
        <dbReference type="ARBA" id="ARBA00022452"/>
    </source>
</evidence>
<reference evidence="11" key="1">
    <citation type="journal article" date="2019" name="Int. J. Syst. Evol. Microbiol.">
        <title>The Global Catalogue of Microorganisms (GCM) 10K type strain sequencing project: providing services to taxonomists for standard genome sequencing and annotation.</title>
        <authorList>
            <consortium name="The Broad Institute Genomics Platform"/>
            <consortium name="The Broad Institute Genome Sequencing Center for Infectious Disease"/>
            <person name="Wu L."/>
            <person name="Ma J."/>
        </authorList>
    </citation>
    <scope>NUCLEOTIDE SEQUENCE [LARGE SCALE GENOMIC DNA]</scope>
    <source>
        <strain evidence="11">CCUG 53762</strain>
    </source>
</reference>
<comment type="similarity">
    <text evidence="8">Belongs to the TonB-dependent receptor family.</text>
</comment>
<evidence type="ECO:0000256" key="6">
    <source>
        <dbReference type="ARBA" id="ARBA00023136"/>
    </source>
</evidence>
<keyword evidence="7 8" id="KW-0998">Cell outer membrane</keyword>
<accession>A0ABW4IGP6</accession>
<dbReference type="EMBL" id="JBHUDG010000020">
    <property type="protein sequence ID" value="MFD1630801.1"/>
    <property type="molecule type" value="Genomic_DNA"/>
</dbReference>
<gene>
    <name evidence="10" type="ORF">ACFSAH_13000</name>
</gene>
<protein>
    <submittedName>
        <fullName evidence="10">SusC/RagA family TonB-linked outer membrane protein</fullName>
    </submittedName>
</protein>
<dbReference type="InterPro" id="IPR008969">
    <property type="entry name" value="CarboxyPept-like_regulatory"/>
</dbReference>
<dbReference type="InterPro" id="IPR036942">
    <property type="entry name" value="Beta-barrel_TonB_sf"/>
</dbReference>
<evidence type="ECO:0000256" key="7">
    <source>
        <dbReference type="ARBA" id="ARBA00023237"/>
    </source>
</evidence>
<dbReference type="Proteomes" id="UP001597118">
    <property type="component" value="Unassembled WGS sequence"/>
</dbReference>
<dbReference type="Gene3D" id="2.40.170.20">
    <property type="entry name" value="TonB-dependent receptor, beta-barrel domain"/>
    <property type="match status" value="1"/>
</dbReference>
<keyword evidence="4 8" id="KW-0812">Transmembrane</keyword>
<comment type="caution">
    <text evidence="10">The sequence shown here is derived from an EMBL/GenBank/DDBJ whole genome shotgun (WGS) entry which is preliminary data.</text>
</comment>
<sequence>MNKLITKQKWLTQKGDFTKFKRGVLIMFFLSTLGVLQSFAQVKVSGVVKESNGEPLPGVSVKLKGGQLATQTNVNGQFNITVPGTDAVLVFSYVGFVAKEVKVGTQTNLQINLVENANDLDEVVVTGYGQTSAKRDLIGSQSSVTSKDIEERQPVTLFDALQGQASGVQVVNDNGDPMGQGSIQIRGASSINASGVGPLYVIDGVISENGNFVNPQDIESMEILKDIASASIYGARGANGVILITTKKGKEGKPLVMGQYTFTLGELAHKIRTTSADELRYYRMIRGGGINYAGNVDSVNPYLNADNDYQDLLFRTSQKHVANLSLSGGQKGMTYYAGINYTDNQALVLNSWMKRVQSKVNISYQLSPKLSISNNLAFAYQTGNIINLGNTAKQIFERNPWTSIYRPDGELAGVIESKRNPVAYALLDKNLDNNYVAQYNTQLRYKIIDGLSFSTMFTANLDNNNNREVVPARITTDNVSVGFGSTQRKVYWESQSLFNYEKVFNKVHNFSAVVGFTADRRRVDNYKIRITNLLNEDIFTSNVGAIDVNPAQTATFATANSNASILARANYNYRGKYMLQGTYRRDGSSRFGPNSKWGDFLSTGAAWRFTSEKFMEWSKGIIDDGKLRFSVGSAGNDAIGDYMSYTTVQFGEYYYNGQLGASADRTLGNSAIQWETTTSANYGLDLSFLKGRVTFTAEYYNKTTKDLLYTTELGKESGKYQVVQNIGSIRNKGAEFTILGTPIAKKDFVWNVNANITLPNSKIVELANGTSFITGNRWLVQEGGKIGDFYLFINEGVYQYDVSNAYTPDNQRLIPYDVVVSADGKTVESFGGYTLNGQPYTGLVTSKYYNGIKLQGGDTIWQDTDNSGSIDDDDKVIAGNGLPTFYFGLNNTFKYKQFSLSFLLNGQFGNKVYNAVANSQNKNSSTYTPPVWDMALTSWAKQGDITKYPMTSRKDERGSMRDGYNSLYLEDGSFIRLSSARFAYTLDKKLAQKIAAKGATVYIFGQNLLTWTNYSWFDPEFSTNNQLQPGNDTGKYPKIREFGLGLNINF</sequence>
<comment type="subcellular location">
    <subcellularLocation>
        <location evidence="1 8">Cell outer membrane</location>
        <topology evidence="1 8">Multi-pass membrane protein</topology>
    </subcellularLocation>
</comment>
<keyword evidence="11" id="KW-1185">Reference proteome</keyword>
<evidence type="ECO:0000313" key="11">
    <source>
        <dbReference type="Proteomes" id="UP001597118"/>
    </source>
</evidence>
<feature type="domain" description="TonB-dependent receptor plug" evidence="9">
    <location>
        <begin position="134"/>
        <end position="241"/>
    </location>
</feature>
<evidence type="ECO:0000256" key="8">
    <source>
        <dbReference type="PROSITE-ProRule" id="PRU01360"/>
    </source>
</evidence>
<dbReference type="SUPFAM" id="SSF56935">
    <property type="entry name" value="Porins"/>
    <property type="match status" value="1"/>
</dbReference>
<dbReference type="Gene3D" id="2.170.130.10">
    <property type="entry name" value="TonB-dependent receptor, plug domain"/>
    <property type="match status" value="1"/>
</dbReference>
<dbReference type="PANTHER" id="PTHR30069">
    <property type="entry name" value="TONB-DEPENDENT OUTER MEMBRANE RECEPTOR"/>
    <property type="match status" value="1"/>
</dbReference>
<proteinExistence type="inferred from homology"/>
<evidence type="ECO:0000256" key="1">
    <source>
        <dbReference type="ARBA" id="ARBA00004571"/>
    </source>
</evidence>
<dbReference type="InterPro" id="IPR039426">
    <property type="entry name" value="TonB-dep_rcpt-like"/>
</dbReference>
<name>A0ABW4IGP6_9SPHI</name>
<evidence type="ECO:0000313" key="10">
    <source>
        <dbReference type="EMBL" id="MFD1630801.1"/>
    </source>
</evidence>
<dbReference type="Pfam" id="PF07715">
    <property type="entry name" value="Plug"/>
    <property type="match status" value="1"/>
</dbReference>
<evidence type="ECO:0000259" key="9">
    <source>
        <dbReference type="Pfam" id="PF07715"/>
    </source>
</evidence>
<dbReference type="InterPro" id="IPR023997">
    <property type="entry name" value="TonB-dep_OMP_SusC/RagA_CS"/>
</dbReference>
<keyword evidence="3 8" id="KW-1134">Transmembrane beta strand</keyword>
<evidence type="ECO:0000256" key="5">
    <source>
        <dbReference type="ARBA" id="ARBA00022729"/>
    </source>
</evidence>
<dbReference type="NCBIfam" id="TIGR04057">
    <property type="entry name" value="SusC_RagA_signa"/>
    <property type="match status" value="1"/>
</dbReference>
<dbReference type="RefSeq" id="WP_379663180.1">
    <property type="nucleotide sequence ID" value="NZ_JBHUDG010000020.1"/>
</dbReference>
<dbReference type="SUPFAM" id="SSF49464">
    <property type="entry name" value="Carboxypeptidase regulatory domain-like"/>
    <property type="match status" value="1"/>
</dbReference>
<dbReference type="NCBIfam" id="TIGR04056">
    <property type="entry name" value="OMP_RagA_SusC"/>
    <property type="match status" value="1"/>
</dbReference>
<organism evidence="10 11">
    <name type="scientific">Pseudopedobacter beijingensis</name>
    <dbReference type="NCBI Taxonomy" id="1207056"/>
    <lineage>
        <taxon>Bacteria</taxon>
        <taxon>Pseudomonadati</taxon>
        <taxon>Bacteroidota</taxon>
        <taxon>Sphingobacteriia</taxon>
        <taxon>Sphingobacteriales</taxon>
        <taxon>Sphingobacteriaceae</taxon>
        <taxon>Pseudopedobacter</taxon>
    </lineage>
</organism>
<dbReference type="PROSITE" id="PS52016">
    <property type="entry name" value="TONB_DEPENDENT_REC_3"/>
    <property type="match status" value="1"/>
</dbReference>
<evidence type="ECO:0000256" key="2">
    <source>
        <dbReference type="ARBA" id="ARBA00022448"/>
    </source>
</evidence>
<evidence type="ECO:0000256" key="4">
    <source>
        <dbReference type="ARBA" id="ARBA00022692"/>
    </source>
</evidence>
<keyword evidence="6 8" id="KW-0472">Membrane</keyword>
<dbReference type="InterPro" id="IPR012910">
    <property type="entry name" value="Plug_dom"/>
</dbReference>
<keyword evidence="5" id="KW-0732">Signal</keyword>
<keyword evidence="2 8" id="KW-0813">Transport</keyword>
<dbReference type="InterPro" id="IPR023996">
    <property type="entry name" value="TonB-dep_OMP_SusC/RagA"/>
</dbReference>
<dbReference type="InterPro" id="IPR037066">
    <property type="entry name" value="Plug_dom_sf"/>
</dbReference>
<dbReference type="PANTHER" id="PTHR30069:SF29">
    <property type="entry name" value="HEMOGLOBIN AND HEMOGLOBIN-HAPTOGLOBIN-BINDING PROTEIN 1-RELATED"/>
    <property type="match status" value="1"/>
</dbReference>
<dbReference type="Pfam" id="PF13715">
    <property type="entry name" value="CarbopepD_reg_2"/>
    <property type="match status" value="1"/>
</dbReference>